<gene>
    <name evidence="1" type="ORF">L323_08100</name>
</gene>
<dbReference type="PATRIC" id="fig|1330534.3.peg.1619"/>
<organism evidence="1 2">
    <name type="scientific">Ruminiclostridium papyrosolvens C7</name>
    <dbReference type="NCBI Taxonomy" id="1330534"/>
    <lineage>
        <taxon>Bacteria</taxon>
        <taxon>Bacillati</taxon>
        <taxon>Bacillota</taxon>
        <taxon>Clostridia</taxon>
        <taxon>Eubacteriales</taxon>
        <taxon>Oscillospiraceae</taxon>
        <taxon>Ruminiclostridium</taxon>
    </lineage>
</organism>
<dbReference type="Proteomes" id="UP000016860">
    <property type="component" value="Unassembled WGS sequence"/>
</dbReference>
<evidence type="ECO:0008006" key="3">
    <source>
        <dbReference type="Google" id="ProtNLM"/>
    </source>
</evidence>
<dbReference type="EMBL" id="ATAY01000026">
    <property type="protein sequence ID" value="EPR12504.1"/>
    <property type="molecule type" value="Genomic_DNA"/>
</dbReference>
<evidence type="ECO:0000313" key="1">
    <source>
        <dbReference type="EMBL" id="EPR12504.1"/>
    </source>
</evidence>
<comment type="caution">
    <text evidence="1">The sequence shown here is derived from an EMBL/GenBank/DDBJ whole genome shotgun (WGS) entry which is preliminary data.</text>
</comment>
<dbReference type="STRING" id="1330534.L323_08100"/>
<accession>U4R2D0</accession>
<sequence length="85" mass="9513">MEDNPFLSMVKTIRQVSKSQIPANFRFGTVVTADPLQLDVAGTIQDKDSVLKNSIINTFSEGDMLLLVPIEEEQRYIILCKVVSI</sequence>
<reference evidence="1 2" key="1">
    <citation type="journal article" date="2013" name="Genome Announc.">
        <title>Draft Genome Sequence of the Cellulolytic Bacterium Clostridium papyrosolvens C7 (ATCC 700395).</title>
        <authorList>
            <person name="Zepeda V."/>
            <person name="Dassa B."/>
            <person name="Borovok I."/>
            <person name="Lamed R."/>
            <person name="Bayer E.A."/>
            <person name="Cate J.H."/>
        </authorList>
    </citation>
    <scope>NUCLEOTIDE SEQUENCE [LARGE SCALE GENOMIC DNA]</scope>
    <source>
        <strain evidence="1 2">C7</strain>
    </source>
</reference>
<protein>
    <recommendedName>
        <fullName evidence="3">DUF2577 domain-containing protein</fullName>
    </recommendedName>
</protein>
<proteinExistence type="predicted"/>
<name>U4R2D0_9FIRM</name>
<dbReference type="OrthoDB" id="2085450at2"/>
<dbReference type="AlphaFoldDB" id="U4R2D0"/>
<dbReference type="RefSeq" id="WP_020815173.1">
    <property type="nucleotide sequence ID" value="NZ_ATAY01000026.1"/>
</dbReference>
<evidence type="ECO:0000313" key="2">
    <source>
        <dbReference type="Proteomes" id="UP000016860"/>
    </source>
</evidence>